<feature type="compositionally biased region" description="Polar residues" evidence="1">
    <location>
        <begin position="1"/>
        <end position="44"/>
    </location>
</feature>
<feature type="region of interest" description="Disordered" evidence="1">
    <location>
        <begin position="93"/>
        <end position="142"/>
    </location>
</feature>
<evidence type="ECO:0000256" key="1">
    <source>
        <dbReference type="SAM" id="MobiDB-lite"/>
    </source>
</evidence>
<accession>A0ABP9Z9B0</accession>
<feature type="compositionally biased region" description="Polar residues" evidence="1">
    <location>
        <begin position="53"/>
        <end position="74"/>
    </location>
</feature>
<evidence type="ECO:0000313" key="3">
    <source>
        <dbReference type="Proteomes" id="UP001473302"/>
    </source>
</evidence>
<evidence type="ECO:0008006" key="4">
    <source>
        <dbReference type="Google" id="ProtNLM"/>
    </source>
</evidence>
<proteinExistence type="predicted"/>
<feature type="compositionally biased region" description="Low complexity" evidence="1">
    <location>
        <begin position="163"/>
        <end position="178"/>
    </location>
</feature>
<feature type="compositionally biased region" description="Polar residues" evidence="1">
    <location>
        <begin position="122"/>
        <end position="142"/>
    </location>
</feature>
<feature type="region of interest" description="Disordered" evidence="1">
    <location>
        <begin position="157"/>
        <end position="178"/>
    </location>
</feature>
<sequence>MDNNPFRNHQSTQPNVNNTGYAGQVPQPVNNFGYTSPATGNAYPQQQQQQQQAWQNNTPYSPAQSTTYPSLQSTAYSPAQSTAYPSLQTSAQSATYPSLQTPLQTPLQTTPYSSQSTYTPPFQTSSPYNTSLMSSNPPTSGVVSGGNTYQPYQAAMPSTPNFQQSPYQQTYPQQPQQSTYPQPMFGNQPQYGTGVNQPNNSFYIPDSFGQSNNNIAPNNNMNNTQPKHAPVDATALLKGTQVRRVECPVCQKMIEGDDMAVNHHVNEHYS</sequence>
<name>A0ABP9Z9B0_9FUNG</name>
<evidence type="ECO:0000313" key="2">
    <source>
        <dbReference type="EMBL" id="GAA5815693.1"/>
    </source>
</evidence>
<protein>
    <recommendedName>
        <fullName evidence="4">C2H2-type domain-containing protein</fullName>
    </recommendedName>
</protein>
<dbReference type="EMBL" id="BAABUK010000027">
    <property type="protein sequence ID" value="GAA5815693.1"/>
    <property type="molecule type" value="Genomic_DNA"/>
</dbReference>
<keyword evidence="3" id="KW-1185">Reference proteome</keyword>
<feature type="region of interest" description="Disordered" evidence="1">
    <location>
        <begin position="1"/>
        <end position="74"/>
    </location>
</feature>
<reference evidence="2 3" key="1">
    <citation type="submission" date="2024-04" db="EMBL/GenBank/DDBJ databases">
        <title>genome sequences of Mucor flavus KT1a and Helicostylum pulchrum KT1b strains isolated from the surface of a dry-aged beef.</title>
        <authorList>
            <person name="Toyotome T."/>
            <person name="Hosono M."/>
            <person name="Torimaru M."/>
            <person name="Fukuda K."/>
            <person name="Mikami N."/>
        </authorList>
    </citation>
    <scope>NUCLEOTIDE SEQUENCE [LARGE SCALE GENOMIC DNA]</scope>
    <source>
        <strain evidence="2 3">KT1a</strain>
    </source>
</reference>
<dbReference type="Proteomes" id="UP001473302">
    <property type="component" value="Unassembled WGS sequence"/>
</dbReference>
<feature type="compositionally biased region" description="Low complexity" evidence="1">
    <location>
        <begin position="99"/>
        <end position="121"/>
    </location>
</feature>
<comment type="caution">
    <text evidence="2">The sequence shown here is derived from an EMBL/GenBank/DDBJ whole genome shotgun (WGS) entry which is preliminary data.</text>
</comment>
<organism evidence="2 3">
    <name type="scientific">Mucor flavus</name>
    <dbReference type="NCBI Taxonomy" id="439312"/>
    <lineage>
        <taxon>Eukaryota</taxon>
        <taxon>Fungi</taxon>
        <taxon>Fungi incertae sedis</taxon>
        <taxon>Mucoromycota</taxon>
        <taxon>Mucoromycotina</taxon>
        <taxon>Mucoromycetes</taxon>
        <taxon>Mucorales</taxon>
        <taxon>Mucorineae</taxon>
        <taxon>Mucoraceae</taxon>
        <taxon>Mucor</taxon>
    </lineage>
</organism>
<gene>
    <name evidence="2" type="ORF">MFLAVUS_009206</name>
</gene>